<name>A0A438H4M1_VITVI</name>
<gene>
    <name evidence="1" type="ORF">CK203_045178</name>
</gene>
<dbReference type="PANTHER" id="PTHR48054">
    <property type="entry name" value="RECEPTOR KINASE-LIKE PROTEIN XA21"/>
    <property type="match status" value="1"/>
</dbReference>
<dbReference type="EMBL" id="QGNW01000284">
    <property type="protein sequence ID" value="RVW79231.1"/>
    <property type="molecule type" value="Genomic_DNA"/>
</dbReference>
<evidence type="ECO:0000313" key="1">
    <source>
        <dbReference type="EMBL" id="RVW79231.1"/>
    </source>
</evidence>
<dbReference type="SUPFAM" id="SSF52058">
    <property type="entry name" value="L domain-like"/>
    <property type="match status" value="1"/>
</dbReference>
<dbReference type="InterPro" id="IPR032675">
    <property type="entry name" value="LRR_dom_sf"/>
</dbReference>
<dbReference type="PANTHER" id="PTHR48054:SF59">
    <property type="entry name" value="PROTEIN KINASE DOMAIN-CONTAINING PROTEIN"/>
    <property type="match status" value="1"/>
</dbReference>
<evidence type="ECO:0000313" key="2">
    <source>
        <dbReference type="Proteomes" id="UP000288805"/>
    </source>
</evidence>
<dbReference type="AlphaFoldDB" id="A0A438H4M1"/>
<dbReference type="Gene3D" id="3.80.10.10">
    <property type="entry name" value="Ribonuclease Inhibitor"/>
    <property type="match status" value="1"/>
</dbReference>
<organism evidence="1 2">
    <name type="scientific">Vitis vinifera</name>
    <name type="common">Grape</name>
    <dbReference type="NCBI Taxonomy" id="29760"/>
    <lineage>
        <taxon>Eukaryota</taxon>
        <taxon>Viridiplantae</taxon>
        <taxon>Streptophyta</taxon>
        <taxon>Embryophyta</taxon>
        <taxon>Tracheophyta</taxon>
        <taxon>Spermatophyta</taxon>
        <taxon>Magnoliopsida</taxon>
        <taxon>eudicotyledons</taxon>
        <taxon>Gunneridae</taxon>
        <taxon>Pentapetalae</taxon>
        <taxon>rosids</taxon>
        <taxon>Vitales</taxon>
        <taxon>Vitaceae</taxon>
        <taxon>Viteae</taxon>
        <taxon>Vitis</taxon>
    </lineage>
</organism>
<comment type="caution">
    <text evidence="1">The sequence shown here is derived from an EMBL/GenBank/DDBJ whole genome shotgun (WGS) entry which is preliminary data.</text>
</comment>
<dbReference type="Proteomes" id="UP000288805">
    <property type="component" value="Unassembled WGS sequence"/>
</dbReference>
<sequence>MPKVNFYLPNSIPRSVSPPRPLLTLSSKFPDILNCSKLEHLLLKQNFFVGPIPADIDRLSRLAFSPSKRVWRIEEAEISVDDGGEFDWRNTGELQQSIESGTLGPLSQQIGRGACLEWSLPTTISAGKCPRHSGIAQVYSPFSFPTIVFQAGFLPASGHPGHGIVMLDGNSFSGTLPMELTSLWNITVLLLDENQFSGELPSQIISWKLLNKFKSLKKQTFWPKFPRH</sequence>
<protein>
    <submittedName>
        <fullName evidence="1">Uncharacterized protein</fullName>
    </submittedName>
</protein>
<accession>A0A438H4M1</accession>
<dbReference type="InterPro" id="IPR052592">
    <property type="entry name" value="LRR-RLK"/>
</dbReference>
<reference evidence="1 2" key="1">
    <citation type="journal article" date="2018" name="PLoS Genet.">
        <title>Population sequencing reveals clonal diversity and ancestral inbreeding in the grapevine cultivar Chardonnay.</title>
        <authorList>
            <person name="Roach M.J."/>
            <person name="Johnson D.L."/>
            <person name="Bohlmann J."/>
            <person name="van Vuuren H.J."/>
            <person name="Jones S.J."/>
            <person name="Pretorius I.S."/>
            <person name="Schmidt S.A."/>
            <person name="Borneman A.R."/>
        </authorList>
    </citation>
    <scope>NUCLEOTIDE SEQUENCE [LARGE SCALE GENOMIC DNA]</scope>
    <source>
        <strain evidence="2">cv. Chardonnay</strain>
        <tissue evidence="1">Leaf</tissue>
    </source>
</reference>
<proteinExistence type="predicted"/>